<evidence type="ECO:0000256" key="7">
    <source>
        <dbReference type="ARBA" id="ARBA00023014"/>
    </source>
</evidence>
<keyword evidence="5" id="KW-0560">Oxidoreductase</keyword>
<reference evidence="9 10" key="1">
    <citation type="submission" date="2013-08" db="EMBL/GenBank/DDBJ databases">
        <title>Intrasporangium oryzae NRRL B-24470.</title>
        <authorList>
            <person name="Liu H."/>
            <person name="Wang G."/>
        </authorList>
    </citation>
    <scope>NUCLEOTIDE SEQUENCE [LARGE SCALE GENOMIC DNA]</scope>
    <source>
        <strain evidence="9 10">NRRL B-24470</strain>
    </source>
</reference>
<evidence type="ECO:0000259" key="8">
    <source>
        <dbReference type="PROSITE" id="PS51669"/>
    </source>
</evidence>
<sequence>MTGAEVSVREVSTFCPLCVSRCGARATVVDGVFTALGPDPSHPTGQALCVKGKAAPEIVAHPDRLLHPLRRTAPKGAPDPGWQEITWDEALDTIAARLRDLAEAHGPESVVFGSASPSTSAMSDSVDWVSRLRHAFGSPNLLTYMELCGWGRFLAPLFTFGEPVPGAYLPDLDRAGCILFWGYNPSVARLAHATATTAALRRGAKLVVVDPRRVGLASKADPWLRVRPGTDAALALSLTHVMIENGWFDLDFVRRWTNAPFLVRGDDARLLRANDVFPDGDPSHYVAWDEVGDRPVAYDPAHGAYSVDESRLTLFGKRAVATADGTVTCRPVFELLAQECGRMRPEVAEGITGVPASAVVEAARTLWESRPVAFYTWSGLEQQSNATQTVRAIGQLYALTGCLDVPGGNVLFPSVATNPVDDASLLSQDQRAKALGLAERPLGPARFEFVTGEDFYTAAIEGRPYRARGLVNFGANLVMAHGDSARGRDALTALDFFVHADLFLSPTAELADIVLPVTSAFEAEALRVGFEISEAAQSLVQLRTPVAAPRGEARSDIQIVFALADRLGLGEHFFNGDVDAAWQHQLAPSGVTLDQLRADPAGVRVPLTTLHRKYAEPDGGGPRGFRTPSRRIELYSEVLASHGQPPLPQYVEPLTSPRSRPDLAERFPLILTGSKSLRFCETQHRNIASLRGPAPEPQLEINPATAGERGISEGDWVRISTPLGSVRARAKLNGSLDPGVVCGQHGWWQACAELDLPGYPPFGPDSANLNLVLSQTPSDPISGSSPLRASVCDITPLDAVP</sequence>
<dbReference type="GO" id="GO:0043546">
    <property type="term" value="F:molybdopterin cofactor binding"/>
    <property type="evidence" value="ECO:0007669"/>
    <property type="project" value="InterPro"/>
</dbReference>
<dbReference type="InterPro" id="IPR037949">
    <property type="entry name" value="MopB_CT_Acetylene-hydratase"/>
</dbReference>
<dbReference type="Gene3D" id="3.40.228.10">
    <property type="entry name" value="Dimethylsulfoxide Reductase, domain 2"/>
    <property type="match status" value="1"/>
</dbReference>
<dbReference type="Gene3D" id="2.20.25.90">
    <property type="entry name" value="ADC-like domains"/>
    <property type="match status" value="1"/>
</dbReference>
<evidence type="ECO:0000256" key="3">
    <source>
        <dbReference type="ARBA" id="ARBA00022505"/>
    </source>
</evidence>
<evidence type="ECO:0000256" key="1">
    <source>
        <dbReference type="ARBA" id="ARBA00001942"/>
    </source>
</evidence>
<dbReference type="Gene3D" id="3.40.50.740">
    <property type="match status" value="2"/>
</dbReference>
<evidence type="ECO:0000256" key="6">
    <source>
        <dbReference type="ARBA" id="ARBA00023004"/>
    </source>
</evidence>
<feature type="domain" description="4Fe-4S Mo/W bis-MGD-type" evidence="8">
    <location>
        <begin position="8"/>
        <end position="63"/>
    </location>
</feature>
<dbReference type="GO" id="GO:0046872">
    <property type="term" value="F:metal ion binding"/>
    <property type="evidence" value="ECO:0007669"/>
    <property type="project" value="UniProtKB-KW"/>
</dbReference>
<dbReference type="Pfam" id="PF04879">
    <property type="entry name" value="Molybdop_Fe4S4"/>
    <property type="match status" value="1"/>
</dbReference>
<dbReference type="EMBL" id="AWSA01000048">
    <property type="protein sequence ID" value="EWT00285.1"/>
    <property type="molecule type" value="Genomic_DNA"/>
</dbReference>
<gene>
    <name evidence="9" type="ORF">N865_16515</name>
</gene>
<dbReference type="InterPro" id="IPR050612">
    <property type="entry name" value="Prok_Mopterin_Oxidored"/>
</dbReference>
<dbReference type="InterPro" id="IPR006963">
    <property type="entry name" value="Mopterin_OxRdtase_4Fe-4S_dom"/>
</dbReference>
<dbReference type="PROSITE" id="PS00490">
    <property type="entry name" value="MOLYBDOPTERIN_PROK_2"/>
    <property type="match status" value="1"/>
</dbReference>
<dbReference type="PROSITE" id="PS51669">
    <property type="entry name" value="4FE4S_MOW_BIS_MGD"/>
    <property type="match status" value="1"/>
</dbReference>
<evidence type="ECO:0000256" key="5">
    <source>
        <dbReference type="ARBA" id="ARBA00023002"/>
    </source>
</evidence>
<keyword evidence="6" id="KW-0408">Iron</keyword>
<proteinExistence type="inferred from homology"/>
<dbReference type="PATRIC" id="fig|1386089.3.peg.3496"/>
<evidence type="ECO:0000313" key="9">
    <source>
        <dbReference type="EMBL" id="EWT00285.1"/>
    </source>
</evidence>
<dbReference type="Pfam" id="PF00384">
    <property type="entry name" value="Molybdopterin"/>
    <property type="match status" value="1"/>
</dbReference>
<comment type="similarity">
    <text evidence="2">Belongs to the prokaryotic molybdopterin-containing oxidoreductase family.</text>
</comment>
<dbReference type="Proteomes" id="UP000019489">
    <property type="component" value="Unassembled WGS sequence"/>
</dbReference>
<protein>
    <submittedName>
        <fullName evidence="9">Molybdopterin dinucleotide-binding protein</fullName>
    </submittedName>
</protein>
<dbReference type="GO" id="GO:0051536">
    <property type="term" value="F:iron-sulfur cluster binding"/>
    <property type="evidence" value="ECO:0007669"/>
    <property type="project" value="UniProtKB-KW"/>
</dbReference>
<name>W9G2Q9_9MICO</name>
<dbReference type="SUPFAM" id="SSF53706">
    <property type="entry name" value="Formate dehydrogenase/DMSO reductase, domains 1-3"/>
    <property type="match status" value="1"/>
</dbReference>
<evidence type="ECO:0000313" key="10">
    <source>
        <dbReference type="Proteomes" id="UP000019489"/>
    </source>
</evidence>
<dbReference type="InterPro" id="IPR006656">
    <property type="entry name" value="Mopterin_OxRdtase"/>
</dbReference>
<evidence type="ECO:0000256" key="4">
    <source>
        <dbReference type="ARBA" id="ARBA00022723"/>
    </source>
</evidence>
<keyword evidence="4" id="KW-0479">Metal-binding</keyword>
<dbReference type="SMART" id="SM00926">
    <property type="entry name" value="Molybdop_Fe4S4"/>
    <property type="match status" value="1"/>
</dbReference>
<dbReference type="STRING" id="1386089.N865_16515"/>
<dbReference type="GO" id="GO:0018818">
    <property type="term" value="F:acetylene hydratase activity"/>
    <property type="evidence" value="ECO:0007669"/>
    <property type="project" value="InterPro"/>
</dbReference>
<dbReference type="CDD" id="cd02781">
    <property type="entry name" value="MopB_CT_Acetylene-hydratase"/>
    <property type="match status" value="1"/>
</dbReference>
<comment type="caution">
    <text evidence="9">The sequence shown here is derived from an EMBL/GenBank/DDBJ whole genome shotgun (WGS) entry which is preliminary data.</text>
</comment>
<organism evidence="9 10">
    <name type="scientific">Intrasporangium oryzae NRRL B-24470</name>
    <dbReference type="NCBI Taxonomy" id="1386089"/>
    <lineage>
        <taxon>Bacteria</taxon>
        <taxon>Bacillati</taxon>
        <taxon>Actinomycetota</taxon>
        <taxon>Actinomycetes</taxon>
        <taxon>Micrococcales</taxon>
        <taxon>Intrasporangiaceae</taxon>
        <taxon>Intrasporangium</taxon>
    </lineage>
</organism>
<accession>W9G2Q9</accession>
<dbReference type="InterPro" id="IPR006655">
    <property type="entry name" value="Mopterin_OxRdtase_prok_CS"/>
</dbReference>
<keyword evidence="10" id="KW-1185">Reference proteome</keyword>
<dbReference type="AlphaFoldDB" id="W9G2Q9"/>
<evidence type="ECO:0000256" key="2">
    <source>
        <dbReference type="ARBA" id="ARBA00010312"/>
    </source>
</evidence>
<dbReference type="InterPro" id="IPR006657">
    <property type="entry name" value="MoPterin_dinucl-bd_dom"/>
</dbReference>
<comment type="cofactor">
    <cofactor evidence="1">
        <name>Mo-bis(molybdopterin guanine dinucleotide)</name>
        <dbReference type="ChEBI" id="CHEBI:60539"/>
    </cofactor>
</comment>
<dbReference type="PANTHER" id="PTHR43742">
    <property type="entry name" value="TRIMETHYLAMINE-N-OXIDE REDUCTASE"/>
    <property type="match status" value="1"/>
</dbReference>
<dbReference type="GO" id="GO:0016491">
    <property type="term" value="F:oxidoreductase activity"/>
    <property type="evidence" value="ECO:0007669"/>
    <property type="project" value="UniProtKB-KW"/>
</dbReference>
<dbReference type="SUPFAM" id="SSF50692">
    <property type="entry name" value="ADC-like"/>
    <property type="match status" value="1"/>
</dbReference>
<dbReference type="PANTHER" id="PTHR43742:SF6">
    <property type="entry name" value="OXIDOREDUCTASE YYAE-RELATED"/>
    <property type="match status" value="1"/>
</dbReference>
<dbReference type="Gene3D" id="2.40.40.20">
    <property type="match status" value="1"/>
</dbReference>
<dbReference type="InterPro" id="IPR009010">
    <property type="entry name" value="Asp_de-COase-like_dom_sf"/>
</dbReference>
<dbReference type="Pfam" id="PF01568">
    <property type="entry name" value="Molydop_binding"/>
    <property type="match status" value="1"/>
</dbReference>
<keyword evidence="7" id="KW-0411">Iron-sulfur</keyword>
<keyword evidence="3" id="KW-0500">Molybdenum</keyword>
<dbReference type="eggNOG" id="COG0243">
    <property type="taxonomic scope" value="Bacteria"/>
</dbReference>